<feature type="chain" id="PRO_5004881678" evidence="2">
    <location>
        <begin position="23"/>
        <end position="746"/>
    </location>
</feature>
<dbReference type="PANTHER" id="PTHR12991:SF10">
    <property type="entry name" value="GATOR COMPLEX PROTEIN NPRL2"/>
    <property type="match status" value="1"/>
</dbReference>
<dbReference type="GO" id="GO:1904262">
    <property type="term" value="P:negative regulation of TORC1 signaling"/>
    <property type="evidence" value="ECO:0007669"/>
    <property type="project" value="TreeGrafter"/>
</dbReference>
<comment type="caution">
    <text evidence="3">The sequence shown here is derived from an EMBL/GenBank/DDBJ whole genome shotgun (WGS) entry which is preliminary data.</text>
</comment>
<dbReference type="Pfam" id="PF06218">
    <property type="entry name" value="NPR2"/>
    <property type="match status" value="1"/>
</dbReference>
<dbReference type="GO" id="GO:0010508">
    <property type="term" value="P:positive regulation of autophagy"/>
    <property type="evidence" value="ECO:0007669"/>
    <property type="project" value="TreeGrafter"/>
</dbReference>
<evidence type="ECO:0000256" key="1">
    <source>
        <dbReference type="ARBA" id="ARBA00008433"/>
    </source>
</evidence>
<evidence type="ECO:0000256" key="2">
    <source>
        <dbReference type="SAM" id="SignalP"/>
    </source>
</evidence>
<name>W6TZU5_ECHGR</name>
<dbReference type="STRING" id="6210.W6TZU5"/>
<sequence>MSSKESISALILLGLLTAAVKALELAAVIYCTFENVQGSMIDCQYPDGYISSENFKLIAHAVIPRADLTDQPIIIAEFEHFIIGFPQRIEGTRYSRNTLLFNLCFVVRSREFQLQHYDLTGQDFPLHYEDIHSGLQPALQSAYELTVRKINRYLAYMEEENAALSQDTFKQTVDGGNETLIHRFLRQIFTDLREKGLCVTSLGDDLPPLYLIFAPRAVNNSVSSCSIPTEAELATGEPCSCIDGATEEAEEDTEALLGRTDVWSRVPSVLEDSTAAVTDATIFVRVRPIFTSLGNHVVYVLEPHDDDNLFSSFWEARDLVSSRLLPLVNGQRTVAQVAGLANVDRSIARLCLTQLAQLGVVHIVSAPVFFRSTVTGSSICSDVTELFAVPGYVGLPRLLRLTVDAKLRDACFESVLSLATKRRRLHITDPEGLILKILQVYSKLCAPPYLNLAFLLASTQSFIDLQLPPRFHSYENRSATLPCVNLLRLVQFGEVNNLIHRLHCYPVSEVLSPMASNETSGLETRTWNLLRDQMMDGVQSVDELVYEASAWAVKSSSLTPTNRSNGGHFGEDGQTFTTTTTTLPEAVVSFTAKLLKEKAETDSNGVEMSYSTVLSEANRTEGSSPEHESVTFLKACMQEFHHTIPSSYLHELEDVNAVKEYFLKDVEPEDKLVAMLEEHSRLSNLPPNLVIQVDPIRYNPDDKSFFPTTAFPGRSTIVSGLDTSKKYPSYKAPKNRRLWIDAEDLA</sequence>
<keyword evidence="2" id="KW-0732">Signal</keyword>
<protein>
    <submittedName>
        <fullName evidence="3">Nitrogen permease regulator</fullName>
    </submittedName>
</protein>
<proteinExistence type="inferred from homology"/>
<reference evidence="3 4" key="1">
    <citation type="journal article" date="2013" name="Nat. Genet.">
        <title>The genome of the hydatid tapeworm Echinococcus granulosus.</title>
        <authorList>
            <person name="Zheng H."/>
            <person name="Zhang W."/>
            <person name="Zhang L."/>
            <person name="Zhang Z."/>
            <person name="Li J."/>
            <person name="Lu G."/>
            <person name="Zhu Y."/>
            <person name="Wang Y."/>
            <person name="Huang Y."/>
            <person name="Liu J."/>
            <person name="Kang H."/>
            <person name="Chen J."/>
            <person name="Wang L."/>
            <person name="Chen A."/>
            <person name="Yu S."/>
            <person name="Gao Z."/>
            <person name="Jin L."/>
            <person name="Gu W."/>
            <person name="Wang Z."/>
            <person name="Zhao L."/>
            <person name="Shi B."/>
            <person name="Wen H."/>
            <person name="Lin R."/>
            <person name="Jones M.K."/>
            <person name="Brejova B."/>
            <person name="Vinar T."/>
            <person name="Zhao G."/>
            <person name="McManus D.P."/>
            <person name="Chen Z."/>
            <person name="Zhou Y."/>
            <person name="Wang S."/>
        </authorList>
    </citation>
    <scope>NUCLEOTIDE SEQUENCE [LARGE SCALE GENOMIC DNA]</scope>
</reference>
<feature type="signal peptide" evidence="2">
    <location>
        <begin position="1"/>
        <end position="22"/>
    </location>
</feature>
<dbReference type="RefSeq" id="XP_024345551.1">
    <property type="nucleotide sequence ID" value="XM_024500035.1"/>
</dbReference>
<evidence type="ECO:0000313" key="4">
    <source>
        <dbReference type="Proteomes" id="UP000019149"/>
    </source>
</evidence>
<dbReference type="KEGG" id="egl:EGR_10786"/>
<dbReference type="OMA" id="YLAYMEE"/>
<evidence type="ECO:0000313" key="3">
    <source>
        <dbReference type="EMBL" id="EUB54355.1"/>
    </source>
</evidence>
<keyword evidence="4" id="KW-1185">Reference proteome</keyword>
<dbReference type="GO" id="GO:0005774">
    <property type="term" value="C:vacuolar membrane"/>
    <property type="evidence" value="ECO:0007669"/>
    <property type="project" value="TreeGrafter"/>
</dbReference>
<dbReference type="Proteomes" id="UP000019149">
    <property type="component" value="Unassembled WGS sequence"/>
</dbReference>
<gene>
    <name evidence="3" type="ORF">EGR_10786</name>
</gene>
<dbReference type="GO" id="GO:0005096">
    <property type="term" value="F:GTPase activator activity"/>
    <property type="evidence" value="ECO:0007669"/>
    <property type="project" value="TreeGrafter"/>
</dbReference>
<comment type="similarity">
    <text evidence="1">Belongs to the NPR2 family.</text>
</comment>
<dbReference type="PANTHER" id="PTHR12991">
    <property type="entry name" value="NITROGEN PERMEASE REGULATOR 2/TUMOR SUPPRESSOR CANDIDATE 4"/>
    <property type="match status" value="1"/>
</dbReference>
<accession>W6TZU5</accession>
<dbReference type="EMBL" id="APAU02000269">
    <property type="protein sequence ID" value="EUB54355.1"/>
    <property type="molecule type" value="Genomic_DNA"/>
</dbReference>
<dbReference type="GeneID" id="36346501"/>
<dbReference type="OrthoDB" id="338854at2759"/>
<dbReference type="InterPro" id="IPR009348">
    <property type="entry name" value="NPR2-like"/>
</dbReference>
<dbReference type="AlphaFoldDB" id="W6TZU5"/>
<dbReference type="GO" id="GO:1990130">
    <property type="term" value="C:GATOR1 complex"/>
    <property type="evidence" value="ECO:0007669"/>
    <property type="project" value="TreeGrafter"/>
</dbReference>
<organism evidence="3 4">
    <name type="scientific">Echinococcus granulosus</name>
    <name type="common">Hydatid tapeworm</name>
    <dbReference type="NCBI Taxonomy" id="6210"/>
    <lineage>
        <taxon>Eukaryota</taxon>
        <taxon>Metazoa</taxon>
        <taxon>Spiralia</taxon>
        <taxon>Lophotrochozoa</taxon>
        <taxon>Platyhelminthes</taxon>
        <taxon>Cestoda</taxon>
        <taxon>Eucestoda</taxon>
        <taxon>Cyclophyllidea</taxon>
        <taxon>Taeniidae</taxon>
        <taxon>Echinococcus</taxon>
        <taxon>Echinococcus granulosus group</taxon>
    </lineage>
</organism>
<dbReference type="CTD" id="36346501"/>